<accession>A0ABV6DCF2</accession>
<gene>
    <name evidence="1" type="ORF">ACFFJ2_18130</name>
</gene>
<evidence type="ECO:0000313" key="1">
    <source>
        <dbReference type="EMBL" id="MFC0210321.1"/>
    </source>
</evidence>
<keyword evidence="2" id="KW-1185">Reference proteome</keyword>
<protein>
    <submittedName>
        <fullName evidence="1">DUF934 domain-containing protein</fullName>
    </submittedName>
</protein>
<reference evidence="1 2" key="1">
    <citation type="submission" date="2024-09" db="EMBL/GenBank/DDBJ databases">
        <authorList>
            <person name="Sun Q."/>
            <person name="Mori K."/>
        </authorList>
    </citation>
    <scope>NUCLEOTIDE SEQUENCE [LARGE SCALE GENOMIC DNA]</scope>
    <source>
        <strain evidence="1 2">CCM 8543</strain>
    </source>
</reference>
<name>A0ABV6DCF2_9HYPH</name>
<dbReference type="Pfam" id="PF06073">
    <property type="entry name" value="DUF934"/>
    <property type="match status" value="1"/>
</dbReference>
<evidence type="ECO:0000313" key="2">
    <source>
        <dbReference type="Proteomes" id="UP001589755"/>
    </source>
</evidence>
<dbReference type="PIRSF" id="PIRSF030820">
    <property type="entry name" value="UCP030820"/>
    <property type="match status" value="1"/>
</dbReference>
<comment type="caution">
    <text evidence="1">The sequence shown here is derived from an EMBL/GenBank/DDBJ whole genome shotgun (WGS) entry which is preliminary data.</text>
</comment>
<dbReference type="Proteomes" id="UP001589755">
    <property type="component" value="Unassembled WGS sequence"/>
</dbReference>
<sequence length="177" mass="19657">MDASETTERPRLWTQAGFRTDEWRRAAEEEALTGTEKVILPLETFLALDPAVRETALPRLGVEVLPGEAVEPLVPFLDRLPLVALAFPAFNDGRSYSKAQLLRTRHGYKGELRASGDVLIDQLPFMLRCGFSSFEVRNKTAIERLEAGRLGGIPLYYQPAAAAAPRTAKYAWRRAAG</sequence>
<proteinExistence type="predicted"/>
<dbReference type="EMBL" id="JBHLXD010000047">
    <property type="protein sequence ID" value="MFC0210321.1"/>
    <property type="molecule type" value="Genomic_DNA"/>
</dbReference>
<organism evidence="1 2">
    <name type="scientific">Chelativorans intermedius</name>
    <dbReference type="NCBI Taxonomy" id="515947"/>
    <lineage>
        <taxon>Bacteria</taxon>
        <taxon>Pseudomonadati</taxon>
        <taxon>Pseudomonadota</taxon>
        <taxon>Alphaproteobacteria</taxon>
        <taxon>Hyphomicrobiales</taxon>
        <taxon>Phyllobacteriaceae</taxon>
        <taxon>Chelativorans</taxon>
    </lineage>
</organism>
<dbReference type="InterPro" id="IPR008318">
    <property type="entry name" value="UCP030820"/>
</dbReference>
<dbReference type="RefSeq" id="WP_261522272.1">
    <property type="nucleotide sequence ID" value="NZ_JAODNW010000024.1"/>
</dbReference>